<keyword evidence="3 5" id="KW-0378">Hydrolase</keyword>
<dbReference type="AlphaFoldDB" id="A0A1M5S3R2"/>
<dbReference type="SUPFAM" id="SSF50486">
    <property type="entry name" value="FMT C-terminal domain-like"/>
    <property type="match status" value="1"/>
</dbReference>
<keyword evidence="7" id="KW-1185">Reference proteome</keyword>
<proteinExistence type="inferred from homology"/>
<protein>
    <recommendedName>
        <fullName evidence="5">Putative 3-methyladenine DNA glycosylase</fullName>
        <ecNumber evidence="5">3.2.2.-</ecNumber>
    </recommendedName>
</protein>
<dbReference type="GO" id="GO:0003905">
    <property type="term" value="F:alkylbase DNA N-glycosylase activity"/>
    <property type="evidence" value="ECO:0007669"/>
    <property type="project" value="InterPro"/>
</dbReference>
<dbReference type="RefSeq" id="WP_073184528.1">
    <property type="nucleotide sequence ID" value="NZ_FQXI01000006.1"/>
</dbReference>
<sequence>MKLDRSFFNRDTIMVAKELLGKVIVRKYGSVELVGRIVETEAYTGYLDKGSHTYNGKRTNRTEVMYGEAGHLYVYLNYGMYNLTNIVTNEKNLGEAVLLRGIEPISEIEEMSKNRFKKSYEELNSYQRKNFSNGPGKLSMAMNITRDDDGKDLCSFEDVYLRDDGYKNFSIVESKRVGIDYAEEAIDFLYRFYIEGSDYVSVK</sequence>
<organism evidence="6 7">
    <name type="scientific">Anaerosphaera aminiphila DSM 21120</name>
    <dbReference type="NCBI Taxonomy" id="1120995"/>
    <lineage>
        <taxon>Bacteria</taxon>
        <taxon>Bacillati</taxon>
        <taxon>Bacillota</taxon>
        <taxon>Tissierellia</taxon>
        <taxon>Tissierellales</taxon>
        <taxon>Peptoniphilaceae</taxon>
        <taxon>Anaerosphaera</taxon>
    </lineage>
</organism>
<dbReference type="STRING" id="1120995.SAMN02745245_01105"/>
<dbReference type="GO" id="GO:0003677">
    <property type="term" value="F:DNA binding"/>
    <property type="evidence" value="ECO:0007669"/>
    <property type="project" value="InterPro"/>
</dbReference>
<dbReference type="HAMAP" id="MF_00527">
    <property type="entry name" value="3MGH"/>
    <property type="match status" value="1"/>
</dbReference>
<dbReference type="InterPro" id="IPR011034">
    <property type="entry name" value="Formyl_transferase-like_C_sf"/>
</dbReference>
<evidence type="ECO:0000256" key="5">
    <source>
        <dbReference type="HAMAP-Rule" id="MF_00527"/>
    </source>
</evidence>
<accession>A0A1M5S3R2</accession>
<name>A0A1M5S3R2_9FIRM</name>
<dbReference type="GO" id="GO:0006284">
    <property type="term" value="P:base-excision repair"/>
    <property type="evidence" value="ECO:0007669"/>
    <property type="project" value="InterPro"/>
</dbReference>
<reference evidence="6 7" key="1">
    <citation type="submission" date="2016-11" db="EMBL/GenBank/DDBJ databases">
        <authorList>
            <person name="Jaros S."/>
            <person name="Januszkiewicz K."/>
            <person name="Wedrychowicz H."/>
        </authorList>
    </citation>
    <scope>NUCLEOTIDE SEQUENCE [LARGE SCALE GENOMIC DNA]</scope>
    <source>
        <strain evidence="6 7">DSM 21120</strain>
    </source>
</reference>
<keyword evidence="2 5" id="KW-0227">DNA damage</keyword>
<evidence type="ECO:0000256" key="1">
    <source>
        <dbReference type="ARBA" id="ARBA00009232"/>
    </source>
</evidence>
<dbReference type="InterPro" id="IPR036995">
    <property type="entry name" value="MPG_sf"/>
</dbReference>
<dbReference type="InterPro" id="IPR003180">
    <property type="entry name" value="MPG"/>
</dbReference>
<dbReference type="NCBIfam" id="TIGR00567">
    <property type="entry name" value="3mg"/>
    <property type="match status" value="1"/>
</dbReference>
<evidence type="ECO:0000313" key="6">
    <source>
        <dbReference type="EMBL" id="SHH33119.1"/>
    </source>
</evidence>
<evidence type="ECO:0000256" key="4">
    <source>
        <dbReference type="ARBA" id="ARBA00023204"/>
    </source>
</evidence>
<dbReference type="OrthoDB" id="9794313at2"/>
<keyword evidence="4 5" id="KW-0234">DNA repair</keyword>
<dbReference type="Gene3D" id="3.10.300.10">
    <property type="entry name" value="Methylpurine-DNA glycosylase (MPG)"/>
    <property type="match status" value="1"/>
</dbReference>
<comment type="similarity">
    <text evidence="1 5">Belongs to the DNA glycosylase MPG family.</text>
</comment>
<evidence type="ECO:0000256" key="2">
    <source>
        <dbReference type="ARBA" id="ARBA00022763"/>
    </source>
</evidence>
<dbReference type="PANTHER" id="PTHR10429:SF0">
    <property type="entry name" value="DNA-3-METHYLADENINE GLYCOSYLASE"/>
    <property type="match status" value="1"/>
</dbReference>
<dbReference type="FunFam" id="3.10.300.10:FF:000001">
    <property type="entry name" value="Putative 3-methyladenine DNA glycosylase"/>
    <property type="match status" value="1"/>
</dbReference>
<evidence type="ECO:0000256" key="3">
    <source>
        <dbReference type="ARBA" id="ARBA00022801"/>
    </source>
</evidence>
<dbReference type="Proteomes" id="UP000184032">
    <property type="component" value="Unassembled WGS sequence"/>
</dbReference>
<dbReference type="EC" id="3.2.2.-" evidence="5"/>
<evidence type="ECO:0000313" key="7">
    <source>
        <dbReference type="Proteomes" id="UP000184032"/>
    </source>
</evidence>
<dbReference type="Pfam" id="PF02245">
    <property type="entry name" value="Pur_DNA_glyco"/>
    <property type="match status" value="1"/>
</dbReference>
<dbReference type="PANTHER" id="PTHR10429">
    <property type="entry name" value="DNA-3-METHYLADENINE GLYCOSYLASE"/>
    <property type="match status" value="1"/>
</dbReference>
<gene>
    <name evidence="6" type="ORF">SAMN02745245_01105</name>
</gene>
<dbReference type="CDD" id="cd00540">
    <property type="entry name" value="AAG"/>
    <property type="match status" value="1"/>
</dbReference>
<dbReference type="NCBIfam" id="NF002001">
    <property type="entry name" value="PRK00802.1-1"/>
    <property type="match status" value="1"/>
</dbReference>
<dbReference type="EMBL" id="FQXI01000006">
    <property type="protein sequence ID" value="SHH33119.1"/>
    <property type="molecule type" value="Genomic_DNA"/>
</dbReference>